<keyword evidence="10" id="KW-1185">Reference proteome</keyword>
<reference evidence="9" key="1">
    <citation type="submission" date="2023-01" db="EMBL/GenBank/DDBJ databases">
        <title>Genome assembly of the deep-sea coral Lophelia pertusa.</title>
        <authorList>
            <person name="Herrera S."/>
            <person name="Cordes E."/>
        </authorList>
    </citation>
    <scope>NUCLEOTIDE SEQUENCE</scope>
    <source>
        <strain evidence="9">USNM1676648</strain>
        <tissue evidence="9">Polyp</tissue>
    </source>
</reference>
<comment type="caution">
    <text evidence="9">The sequence shown here is derived from an EMBL/GenBank/DDBJ whole genome shotgun (WGS) entry which is preliminary data.</text>
</comment>
<keyword evidence="6" id="KW-0325">Glycoprotein</keyword>
<dbReference type="PANTHER" id="PTHR24269:SF16">
    <property type="entry name" value="PROTEIN SLG1"/>
    <property type="match status" value="1"/>
</dbReference>
<dbReference type="PROSITE" id="PS51212">
    <property type="entry name" value="WSC"/>
    <property type="match status" value="1"/>
</dbReference>
<evidence type="ECO:0000313" key="9">
    <source>
        <dbReference type="EMBL" id="KAJ7331603.1"/>
    </source>
</evidence>
<dbReference type="Pfam" id="PF01822">
    <property type="entry name" value="WSC"/>
    <property type="match status" value="1"/>
</dbReference>
<gene>
    <name evidence="9" type="ORF">OS493_019188</name>
</gene>
<feature type="compositionally biased region" description="Basic and acidic residues" evidence="7">
    <location>
        <begin position="366"/>
        <end position="376"/>
    </location>
</feature>
<feature type="compositionally biased region" description="Polar residues" evidence="7">
    <location>
        <begin position="7"/>
        <end position="19"/>
    </location>
</feature>
<evidence type="ECO:0000259" key="8">
    <source>
        <dbReference type="PROSITE" id="PS51212"/>
    </source>
</evidence>
<name>A0A9W9YBL5_9CNID</name>
<comment type="subcellular location">
    <subcellularLocation>
        <location evidence="1">Membrane</location>
        <topology evidence="1">Single-pass membrane protein</topology>
    </subcellularLocation>
</comment>
<dbReference type="GO" id="GO:0005886">
    <property type="term" value="C:plasma membrane"/>
    <property type="evidence" value="ECO:0007669"/>
    <property type="project" value="TreeGrafter"/>
</dbReference>
<dbReference type="AlphaFoldDB" id="A0A9W9YBL5"/>
<evidence type="ECO:0000313" key="10">
    <source>
        <dbReference type="Proteomes" id="UP001163046"/>
    </source>
</evidence>
<protein>
    <recommendedName>
        <fullName evidence="8">WSC domain-containing protein</fullName>
    </recommendedName>
</protein>
<evidence type="ECO:0000256" key="7">
    <source>
        <dbReference type="SAM" id="MobiDB-lite"/>
    </source>
</evidence>
<feature type="region of interest" description="Disordered" evidence="7">
    <location>
        <begin position="55"/>
        <end position="81"/>
    </location>
</feature>
<dbReference type="SMART" id="SM00321">
    <property type="entry name" value="WSC"/>
    <property type="match status" value="1"/>
</dbReference>
<evidence type="ECO:0000256" key="6">
    <source>
        <dbReference type="ARBA" id="ARBA00023180"/>
    </source>
</evidence>
<evidence type="ECO:0000256" key="5">
    <source>
        <dbReference type="ARBA" id="ARBA00023136"/>
    </source>
</evidence>
<dbReference type="EMBL" id="MU827788">
    <property type="protein sequence ID" value="KAJ7331603.1"/>
    <property type="molecule type" value="Genomic_DNA"/>
</dbReference>
<evidence type="ECO:0000256" key="2">
    <source>
        <dbReference type="ARBA" id="ARBA00022692"/>
    </source>
</evidence>
<accession>A0A9W9YBL5</accession>
<dbReference type="InterPro" id="IPR051836">
    <property type="entry name" value="Kremen_rcpt"/>
</dbReference>
<keyword evidence="2" id="KW-0812">Transmembrane</keyword>
<keyword evidence="3" id="KW-0732">Signal</keyword>
<feature type="compositionally biased region" description="Basic and acidic residues" evidence="7">
    <location>
        <begin position="20"/>
        <end position="36"/>
    </location>
</feature>
<evidence type="ECO:0000256" key="1">
    <source>
        <dbReference type="ARBA" id="ARBA00004167"/>
    </source>
</evidence>
<feature type="domain" description="WSC" evidence="8">
    <location>
        <begin position="96"/>
        <end position="187"/>
    </location>
</feature>
<dbReference type="Proteomes" id="UP001163046">
    <property type="component" value="Unassembled WGS sequence"/>
</dbReference>
<feature type="compositionally biased region" description="Polar residues" evidence="7">
    <location>
        <begin position="340"/>
        <end position="359"/>
    </location>
</feature>
<organism evidence="9 10">
    <name type="scientific">Desmophyllum pertusum</name>
    <dbReference type="NCBI Taxonomy" id="174260"/>
    <lineage>
        <taxon>Eukaryota</taxon>
        <taxon>Metazoa</taxon>
        <taxon>Cnidaria</taxon>
        <taxon>Anthozoa</taxon>
        <taxon>Hexacorallia</taxon>
        <taxon>Scleractinia</taxon>
        <taxon>Caryophylliina</taxon>
        <taxon>Caryophylliidae</taxon>
        <taxon>Desmophyllum</taxon>
    </lineage>
</organism>
<feature type="region of interest" description="Disordered" evidence="7">
    <location>
        <begin position="1"/>
        <end position="36"/>
    </location>
</feature>
<sequence length="376" mass="40958">MEASVASLPSETEAVTSPEKQAKPVKRETYYHHSGDYSEPRVVYTREISDAREPIIERPAVFSQSNEDSEMDSSFGGDDDDDDEATLMIHEREIREDGYVGCYEDKSPDRDLPTILSVPSLTPDKCRSACQGAGHAYAGVQYGYLCRCGDSYGKYTKVSDEDCNARCVGDHAQKCGGFWRSAVFTTVLSLAIITTSTHIRFFTSRSNGTFKARELLHIESVQPMTEDMFDIPRSEIASAQAPELPEPAPEATTPESSGAYIQEIQHEIPLQESPVPSTPAETVKEDDSVAHASGEDMPGKVDASTPHAHESEPANNPEPAHTPEITSAPAISPQPPAAQDSIQSETKPSSDSSVVTNEQAPRVVHPQHDQAPRVPM</sequence>
<feature type="region of interest" description="Disordered" evidence="7">
    <location>
        <begin position="269"/>
        <end position="376"/>
    </location>
</feature>
<dbReference type="InterPro" id="IPR002889">
    <property type="entry name" value="WSC_carb-bd"/>
</dbReference>
<proteinExistence type="predicted"/>
<keyword evidence="4" id="KW-1133">Transmembrane helix</keyword>
<feature type="compositionally biased region" description="Basic and acidic residues" evidence="7">
    <location>
        <begin position="282"/>
        <end position="299"/>
    </location>
</feature>
<keyword evidence="5" id="KW-0472">Membrane</keyword>
<dbReference type="OrthoDB" id="5964373at2759"/>
<feature type="compositionally biased region" description="Acidic residues" evidence="7">
    <location>
        <begin position="67"/>
        <end position="81"/>
    </location>
</feature>
<dbReference type="PANTHER" id="PTHR24269">
    <property type="entry name" value="KREMEN PROTEIN"/>
    <property type="match status" value="1"/>
</dbReference>
<evidence type="ECO:0000256" key="4">
    <source>
        <dbReference type="ARBA" id="ARBA00022989"/>
    </source>
</evidence>
<evidence type="ECO:0000256" key="3">
    <source>
        <dbReference type="ARBA" id="ARBA00022729"/>
    </source>
</evidence>